<comment type="caution">
    <text evidence="2">The sequence shown here is derived from an EMBL/GenBank/DDBJ whole genome shotgun (WGS) entry which is preliminary data.</text>
</comment>
<reference evidence="1 4" key="4">
    <citation type="submission" date="2019-12" db="EMBL/GenBank/DDBJ databases">
        <title>Multi-Generational Helicobacter saguini Isolates.</title>
        <authorList>
            <person name="Mannion A."/>
            <person name="Shen Z."/>
            <person name="Fox J.G."/>
        </authorList>
    </citation>
    <scope>NUCLEOTIDE SEQUENCE [LARGE SCALE GENOMIC DNA]</scope>
    <source>
        <strain evidence="1">16-048</strain>
        <strain evidence="4">16-048 (F4)</strain>
    </source>
</reference>
<proteinExistence type="predicted"/>
<dbReference type="Proteomes" id="UP000477070">
    <property type="component" value="Unassembled WGS sequence"/>
</dbReference>
<keyword evidence="3" id="KW-1185">Reference proteome</keyword>
<dbReference type="EMBL" id="JRMP02000007">
    <property type="protein sequence ID" value="TLD94456.1"/>
    <property type="molecule type" value="Genomic_DNA"/>
</dbReference>
<reference evidence="2" key="3">
    <citation type="submission" date="2018-04" db="EMBL/GenBank/DDBJ databases">
        <authorList>
            <person name="Sheh A."/>
            <person name="Shen Z."/>
            <person name="Mannion A.J."/>
            <person name="Fox J.G."/>
        </authorList>
    </citation>
    <scope>NUCLEOTIDE SEQUENCE</scope>
    <source>
        <strain evidence="2">MIT 97-6194</strain>
    </source>
</reference>
<dbReference type="AlphaFoldDB" id="A0A347VRI4"/>
<sequence>MDLDSMLATLQDLSKNHKVIANEVWQSTQKDSIKNHKIWLDFKNLSAENALDALNELERLCEKYDYPRQNFIIESSEFESLKPFKNAKFYTSYYVPYFPLDELESKRDSIKTHLENVIKSGNVNALSFAYYLYEFMESLGLNIDFPAIDFLTWNEAQNKAKNLEIDAFQNPQVKVILAGEKPLYRPQPYR</sequence>
<protein>
    <submittedName>
        <fullName evidence="2">Uncharacterized protein</fullName>
    </submittedName>
</protein>
<dbReference type="Proteomes" id="UP000029714">
    <property type="component" value="Unassembled WGS sequence"/>
</dbReference>
<dbReference type="STRING" id="1548018.LS64_02965"/>
<dbReference type="OrthoDB" id="5864638at2"/>
<evidence type="ECO:0000313" key="1">
    <source>
        <dbReference type="EMBL" id="MWV68791.1"/>
    </source>
</evidence>
<dbReference type="RefSeq" id="WP_034570405.1">
    <property type="nucleotide sequence ID" value="NZ_JRMP02000007.1"/>
</dbReference>
<accession>A0A347VRI4</accession>
<reference evidence="2 3" key="2">
    <citation type="journal article" date="2016" name="Infect. Immun.">
        <title>Helicobacter saguini, a Novel Helicobacter Isolated from Cotton-Top Tamarins with Ulcerative Colitis, Has Proinflammatory Properties and Induces Typhlocolitis and Dysplasia in Gnotobiotic IL-10-/- Mice.</title>
        <authorList>
            <person name="Shen Z."/>
            <person name="Mannion A."/>
            <person name="Whary M.T."/>
            <person name="Muthupalani S."/>
            <person name="Sheh A."/>
            <person name="Feng Y."/>
            <person name="Gong G."/>
            <person name="Vandamme P."/>
            <person name="Holcombe H.R."/>
            <person name="Paster B.J."/>
            <person name="Fox J.G."/>
        </authorList>
    </citation>
    <scope>NUCLEOTIDE SEQUENCE [LARGE SCALE GENOMIC DNA]</scope>
    <source>
        <strain evidence="2 3">MIT 97-6194</strain>
    </source>
</reference>
<reference evidence="2 3" key="1">
    <citation type="journal article" date="2014" name="Genome Announc.">
        <title>Draft genome sequences of eight enterohepatic helicobacter species isolated from both laboratory and wild rodents.</title>
        <authorList>
            <person name="Sheh A."/>
            <person name="Shen Z."/>
            <person name="Fox J.G."/>
        </authorList>
    </citation>
    <scope>NUCLEOTIDE SEQUENCE [LARGE SCALE GENOMIC DNA]</scope>
    <source>
        <strain evidence="2 3">MIT 97-6194</strain>
    </source>
</reference>
<evidence type="ECO:0000313" key="4">
    <source>
        <dbReference type="Proteomes" id="UP000477070"/>
    </source>
</evidence>
<gene>
    <name evidence="1" type="ORF">DCO61_01800</name>
    <name evidence="2" type="ORF">LS64_005885</name>
</gene>
<name>A0A347VRI4_9HELI</name>
<evidence type="ECO:0000313" key="2">
    <source>
        <dbReference type="EMBL" id="TLD94456.1"/>
    </source>
</evidence>
<dbReference type="EMBL" id="QBIU01000001">
    <property type="protein sequence ID" value="MWV68791.1"/>
    <property type="molecule type" value="Genomic_DNA"/>
</dbReference>
<evidence type="ECO:0000313" key="3">
    <source>
        <dbReference type="Proteomes" id="UP000029714"/>
    </source>
</evidence>
<organism evidence="2 3">
    <name type="scientific">Helicobacter saguini</name>
    <dbReference type="NCBI Taxonomy" id="1548018"/>
    <lineage>
        <taxon>Bacteria</taxon>
        <taxon>Pseudomonadati</taxon>
        <taxon>Campylobacterota</taxon>
        <taxon>Epsilonproteobacteria</taxon>
        <taxon>Campylobacterales</taxon>
        <taxon>Helicobacteraceae</taxon>
        <taxon>Helicobacter</taxon>
    </lineage>
</organism>